<gene>
    <name evidence="1" type="ORF">NITLEN_80060</name>
</gene>
<dbReference type="Proteomes" id="UP000248168">
    <property type="component" value="Unassembled WGS sequence"/>
</dbReference>
<name>A0A330L9K4_9BACT</name>
<dbReference type="EMBL" id="OUNR01000021">
    <property type="protein sequence ID" value="SPP66636.1"/>
    <property type="molecule type" value="Genomic_DNA"/>
</dbReference>
<keyword evidence="2" id="KW-1185">Reference proteome</keyword>
<dbReference type="AlphaFoldDB" id="A0A330L9K4"/>
<dbReference type="OrthoDB" id="963568at2"/>
<proteinExistence type="predicted"/>
<evidence type="ECO:0000313" key="2">
    <source>
        <dbReference type="Proteomes" id="UP000248168"/>
    </source>
</evidence>
<reference evidence="2" key="1">
    <citation type="submission" date="2018-04" db="EMBL/GenBank/DDBJ databases">
        <authorList>
            <person name="Lucker S."/>
            <person name="Sakoula D."/>
        </authorList>
    </citation>
    <scope>NUCLEOTIDE SEQUENCE [LARGE SCALE GENOMIC DNA]</scope>
</reference>
<protein>
    <submittedName>
        <fullName evidence="1">Uncharacterized protein</fullName>
    </submittedName>
</protein>
<accession>A0A330L9K4</accession>
<sequence>MNDTSMDMDQRYRAMLMQRTGEERLILGCAMRDTARALVEASLSARDPQATVETIRKGLFLRFYGHEFDHETRAKILAAIESAVLPMPG</sequence>
<dbReference type="RefSeq" id="WP_146216236.1">
    <property type="nucleotide sequence ID" value="NZ_OUNR01000021.1"/>
</dbReference>
<evidence type="ECO:0000313" key="1">
    <source>
        <dbReference type="EMBL" id="SPP66636.1"/>
    </source>
</evidence>
<organism evidence="1 2">
    <name type="scientific">Nitrospira lenta</name>
    <dbReference type="NCBI Taxonomy" id="1436998"/>
    <lineage>
        <taxon>Bacteria</taxon>
        <taxon>Pseudomonadati</taxon>
        <taxon>Nitrospirota</taxon>
        <taxon>Nitrospiria</taxon>
        <taxon>Nitrospirales</taxon>
        <taxon>Nitrospiraceae</taxon>
        <taxon>Nitrospira</taxon>
    </lineage>
</organism>
<dbReference type="InParanoid" id="A0A330L9K4"/>